<organism evidence="1 2">
    <name type="scientific">Candidatus Roizmanbacteria bacterium RIFCSPLOWO2_01_FULL_35_13</name>
    <dbReference type="NCBI Taxonomy" id="1802055"/>
    <lineage>
        <taxon>Bacteria</taxon>
        <taxon>Candidatus Roizmaniibacteriota</taxon>
    </lineage>
</organism>
<accession>A0A1F7IEV9</accession>
<evidence type="ECO:0000313" key="1">
    <source>
        <dbReference type="EMBL" id="OGK41874.1"/>
    </source>
</evidence>
<evidence type="ECO:0008006" key="3">
    <source>
        <dbReference type="Google" id="ProtNLM"/>
    </source>
</evidence>
<evidence type="ECO:0000313" key="2">
    <source>
        <dbReference type="Proteomes" id="UP000179270"/>
    </source>
</evidence>
<name>A0A1F7IEV9_9BACT</name>
<sequence length="217" mass="24066">MKDLVLFFISLLIGIGAVFGYSIFKTQNISQKLDKEKKTPKSRFSIESPPSETLKGLIATRSGTLLWESRIATAPAKLENTVPIQQGERLLTETKSQATVNFDRVGSFELAENSDLSFIQTLPVNLVVEQKKGKIKYTVNGKTPLSIKIRSALIAKKSGIIEIALEDDDPIILLSTLQGTARIGFNDLDYHSQVFTLREGQIYEFNSDERTAINTGI</sequence>
<protein>
    <recommendedName>
        <fullName evidence="3">FecR protein domain-containing protein</fullName>
    </recommendedName>
</protein>
<dbReference type="AlphaFoldDB" id="A0A1F7IEV9"/>
<dbReference type="Proteomes" id="UP000179270">
    <property type="component" value="Unassembled WGS sequence"/>
</dbReference>
<dbReference type="EMBL" id="MGAF01000015">
    <property type="protein sequence ID" value="OGK41874.1"/>
    <property type="molecule type" value="Genomic_DNA"/>
</dbReference>
<proteinExistence type="predicted"/>
<gene>
    <name evidence="1" type="ORF">A3A74_02575</name>
</gene>
<reference evidence="1 2" key="1">
    <citation type="journal article" date="2016" name="Nat. Commun.">
        <title>Thousands of microbial genomes shed light on interconnected biogeochemical processes in an aquifer system.</title>
        <authorList>
            <person name="Anantharaman K."/>
            <person name="Brown C.T."/>
            <person name="Hug L.A."/>
            <person name="Sharon I."/>
            <person name="Castelle C.J."/>
            <person name="Probst A.J."/>
            <person name="Thomas B.C."/>
            <person name="Singh A."/>
            <person name="Wilkins M.J."/>
            <person name="Karaoz U."/>
            <person name="Brodie E.L."/>
            <person name="Williams K.H."/>
            <person name="Hubbard S.S."/>
            <person name="Banfield J.F."/>
        </authorList>
    </citation>
    <scope>NUCLEOTIDE SEQUENCE [LARGE SCALE GENOMIC DNA]</scope>
</reference>
<comment type="caution">
    <text evidence="1">The sequence shown here is derived from an EMBL/GenBank/DDBJ whole genome shotgun (WGS) entry which is preliminary data.</text>
</comment>